<dbReference type="Pfam" id="PF12697">
    <property type="entry name" value="Abhydrolase_6"/>
    <property type="match status" value="1"/>
</dbReference>
<dbReference type="PANTHER" id="PTHR43798">
    <property type="entry name" value="MONOACYLGLYCEROL LIPASE"/>
    <property type="match status" value="1"/>
</dbReference>
<reference evidence="2 3" key="1">
    <citation type="submission" date="2020-06" db="EMBL/GenBank/DDBJ databases">
        <title>Genome mining for natural products.</title>
        <authorList>
            <person name="Zhang B."/>
            <person name="Shi J."/>
            <person name="Ge H."/>
        </authorList>
    </citation>
    <scope>NUCLEOTIDE SEQUENCE [LARGE SCALE GENOMIC DNA]</scope>
    <source>
        <strain evidence="2 3">NA00687</strain>
    </source>
</reference>
<evidence type="ECO:0000259" key="1">
    <source>
        <dbReference type="Pfam" id="PF12697"/>
    </source>
</evidence>
<evidence type="ECO:0000313" key="3">
    <source>
        <dbReference type="Proteomes" id="UP000509303"/>
    </source>
</evidence>
<gene>
    <name evidence="2" type="ORF">HUT08_01925</name>
</gene>
<dbReference type="GO" id="GO:0016787">
    <property type="term" value="F:hydrolase activity"/>
    <property type="evidence" value="ECO:0007669"/>
    <property type="project" value="UniProtKB-KW"/>
</dbReference>
<dbReference type="Gene3D" id="3.40.50.1820">
    <property type="entry name" value="alpha/beta hydrolase"/>
    <property type="match status" value="1"/>
</dbReference>
<protein>
    <submittedName>
        <fullName evidence="2">Alpha/beta hydrolase</fullName>
    </submittedName>
</protein>
<dbReference type="RefSeq" id="WP_176160204.1">
    <property type="nucleotide sequence ID" value="NZ_CP054929.1"/>
</dbReference>
<sequence>MPTERIADVRGRALRYLDPGGPGRPVLALHGHFGRARAYAGLIAALAPRYRVIALEQRGHGRSADPRADAGDFTREAYVADAAAFLRALDLGRVPVVGHSVGGVTAFQLAAREPGLVGALIVEEGGADNRRPRVPHPVLDVRAWPRRAPTLAALGERVRERGIPDAGYFLESAVEYPDGWGFLFDLDAMMASQRAAVGDWWPDWLGSACPALLIHGGRSFVLPTDLAREMADRRPGATLRTFPDCGHWVHDDDPAGFASVVGDFLDALPEAAWAG</sequence>
<feature type="domain" description="AB hydrolase-1" evidence="1">
    <location>
        <begin position="26"/>
        <end position="259"/>
    </location>
</feature>
<proteinExistence type="predicted"/>
<dbReference type="GO" id="GO:0016020">
    <property type="term" value="C:membrane"/>
    <property type="evidence" value="ECO:0007669"/>
    <property type="project" value="TreeGrafter"/>
</dbReference>
<dbReference type="SUPFAM" id="SSF53474">
    <property type="entry name" value="alpha/beta-Hydrolases"/>
    <property type="match status" value="1"/>
</dbReference>
<evidence type="ECO:0000313" key="2">
    <source>
        <dbReference type="EMBL" id="QKW48507.1"/>
    </source>
</evidence>
<accession>A0A7H8N1X1</accession>
<dbReference type="PANTHER" id="PTHR43798:SF33">
    <property type="entry name" value="HYDROLASE, PUTATIVE (AFU_ORTHOLOGUE AFUA_2G14860)-RELATED"/>
    <property type="match status" value="1"/>
</dbReference>
<keyword evidence="3" id="KW-1185">Reference proteome</keyword>
<dbReference type="InterPro" id="IPR050266">
    <property type="entry name" value="AB_hydrolase_sf"/>
</dbReference>
<organism evidence="2 3">
    <name type="scientific">Streptomyces buecherae</name>
    <dbReference type="NCBI Taxonomy" id="2763006"/>
    <lineage>
        <taxon>Bacteria</taxon>
        <taxon>Bacillati</taxon>
        <taxon>Actinomycetota</taxon>
        <taxon>Actinomycetes</taxon>
        <taxon>Kitasatosporales</taxon>
        <taxon>Streptomycetaceae</taxon>
        <taxon>Streptomyces</taxon>
    </lineage>
</organism>
<dbReference type="AlphaFoldDB" id="A0A7H8N1X1"/>
<name>A0A7H8N1X1_9ACTN</name>
<dbReference type="EMBL" id="CP054929">
    <property type="protein sequence ID" value="QKW48507.1"/>
    <property type="molecule type" value="Genomic_DNA"/>
</dbReference>
<keyword evidence="2" id="KW-0378">Hydrolase</keyword>
<dbReference type="Proteomes" id="UP000509303">
    <property type="component" value="Chromosome"/>
</dbReference>
<dbReference type="PRINTS" id="PR00111">
    <property type="entry name" value="ABHYDROLASE"/>
</dbReference>
<dbReference type="InterPro" id="IPR000073">
    <property type="entry name" value="AB_hydrolase_1"/>
</dbReference>
<dbReference type="InterPro" id="IPR029058">
    <property type="entry name" value="AB_hydrolase_fold"/>
</dbReference>